<proteinExistence type="predicted"/>
<evidence type="ECO:0000313" key="2">
    <source>
        <dbReference type="Proteomes" id="UP001062846"/>
    </source>
</evidence>
<dbReference type="EMBL" id="CM046392">
    <property type="protein sequence ID" value="KAI8554300.1"/>
    <property type="molecule type" value="Genomic_DNA"/>
</dbReference>
<sequence>MMSPQKQSFNIHSIFGEDIIETANRSETLLAPPPNTPNKKSKREATTQAPQTPAQQWIHHWTAAQQKTLQMKKLSTAPTT</sequence>
<protein>
    <submittedName>
        <fullName evidence="1">Uncharacterized protein</fullName>
    </submittedName>
</protein>
<evidence type="ECO:0000313" key="1">
    <source>
        <dbReference type="EMBL" id="KAI8554300.1"/>
    </source>
</evidence>
<dbReference type="Proteomes" id="UP001062846">
    <property type="component" value="Chromosome 5"/>
</dbReference>
<name>A0ACC0NLZ3_RHOML</name>
<keyword evidence="2" id="KW-1185">Reference proteome</keyword>
<gene>
    <name evidence="1" type="ORF">RHMOL_Rhmol05G0088000</name>
</gene>
<comment type="caution">
    <text evidence="1">The sequence shown here is derived from an EMBL/GenBank/DDBJ whole genome shotgun (WGS) entry which is preliminary data.</text>
</comment>
<accession>A0ACC0NLZ3</accession>
<reference evidence="1" key="1">
    <citation type="submission" date="2022-02" db="EMBL/GenBank/DDBJ databases">
        <title>Plant Genome Project.</title>
        <authorList>
            <person name="Zhang R.-G."/>
        </authorList>
    </citation>
    <scope>NUCLEOTIDE SEQUENCE</scope>
    <source>
        <strain evidence="1">AT1</strain>
    </source>
</reference>
<organism evidence="1 2">
    <name type="scientific">Rhododendron molle</name>
    <name type="common">Chinese azalea</name>
    <name type="synonym">Azalea mollis</name>
    <dbReference type="NCBI Taxonomy" id="49168"/>
    <lineage>
        <taxon>Eukaryota</taxon>
        <taxon>Viridiplantae</taxon>
        <taxon>Streptophyta</taxon>
        <taxon>Embryophyta</taxon>
        <taxon>Tracheophyta</taxon>
        <taxon>Spermatophyta</taxon>
        <taxon>Magnoliopsida</taxon>
        <taxon>eudicotyledons</taxon>
        <taxon>Gunneridae</taxon>
        <taxon>Pentapetalae</taxon>
        <taxon>asterids</taxon>
        <taxon>Ericales</taxon>
        <taxon>Ericaceae</taxon>
        <taxon>Ericoideae</taxon>
        <taxon>Rhodoreae</taxon>
        <taxon>Rhododendron</taxon>
    </lineage>
</organism>